<protein>
    <submittedName>
        <fullName evidence="1">Uncharacterized protein</fullName>
    </submittedName>
</protein>
<name>A0ABN3T3F6_9ACTN</name>
<evidence type="ECO:0000313" key="2">
    <source>
        <dbReference type="Proteomes" id="UP001500994"/>
    </source>
</evidence>
<dbReference type="EMBL" id="BAAARK010000063">
    <property type="protein sequence ID" value="GAA2692756.1"/>
    <property type="molecule type" value="Genomic_DNA"/>
</dbReference>
<organism evidence="1 2">
    <name type="scientific">Streptomyces lunalinharesii</name>
    <dbReference type="NCBI Taxonomy" id="333384"/>
    <lineage>
        <taxon>Bacteria</taxon>
        <taxon>Bacillati</taxon>
        <taxon>Actinomycetota</taxon>
        <taxon>Actinomycetes</taxon>
        <taxon>Kitasatosporales</taxon>
        <taxon>Streptomycetaceae</taxon>
        <taxon>Streptomyces</taxon>
    </lineage>
</organism>
<proteinExistence type="predicted"/>
<reference evidence="1 2" key="1">
    <citation type="journal article" date="2019" name="Int. J. Syst. Evol. Microbiol.">
        <title>The Global Catalogue of Microorganisms (GCM) 10K type strain sequencing project: providing services to taxonomists for standard genome sequencing and annotation.</title>
        <authorList>
            <consortium name="The Broad Institute Genomics Platform"/>
            <consortium name="The Broad Institute Genome Sequencing Center for Infectious Disease"/>
            <person name="Wu L."/>
            <person name="Ma J."/>
        </authorList>
    </citation>
    <scope>NUCLEOTIDE SEQUENCE [LARGE SCALE GENOMIC DNA]</scope>
    <source>
        <strain evidence="1 2">JCM 16374</strain>
    </source>
</reference>
<sequence>MLALLDASGDGRARGAMAAALREMFVAPGSMERAYAAYGLLDALAGAAVDDPRVEAAARALVECIPEEVVAAIAAGAGPVADSGRGAAVWADLLLAELAPAQAAALRLAMRMIGEGKQ</sequence>
<keyword evidence="2" id="KW-1185">Reference proteome</keyword>
<gene>
    <name evidence="1" type="ORF">GCM10009864_79270</name>
</gene>
<comment type="caution">
    <text evidence="1">The sequence shown here is derived from an EMBL/GenBank/DDBJ whole genome shotgun (WGS) entry which is preliminary data.</text>
</comment>
<dbReference type="Proteomes" id="UP001500994">
    <property type="component" value="Unassembled WGS sequence"/>
</dbReference>
<evidence type="ECO:0000313" key="1">
    <source>
        <dbReference type="EMBL" id="GAA2692756.1"/>
    </source>
</evidence>
<accession>A0ABN3T3F6</accession>